<proteinExistence type="predicted"/>
<dbReference type="Proteomes" id="UP001183414">
    <property type="component" value="Unassembled WGS sequence"/>
</dbReference>
<keyword evidence="3" id="KW-1185">Reference proteome</keyword>
<reference evidence="3" key="1">
    <citation type="submission" date="2023-07" db="EMBL/GenBank/DDBJ databases">
        <title>30 novel species of actinomycetes from the DSMZ collection.</title>
        <authorList>
            <person name="Nouioui I."/>
        </authorList>
    </citation>
    <scope>NUCLEOTIDE SEQUENCE [LARGE SCALE GENOMIC DNA]</scope>
    <source>
        <strain evidence="3">DSM 42041</strain>
    </source>
</reference>
<evidence type="ECO:0000256" key="1">
    <source>
        <dbReference type="SAM" id="MobiDB-lite"/>
    </source>
</evidence>
<comment type="caution">
    <text evidence="2">The sequence shown here is derived from an EMBL/GenBank/DDBJ whole genome shotgun (WGS) entry which is preliminary data.</text>
</comment>
<dbReference type="RefSeq" id="WP_027763350.1">
    <property type="nucleotide sequence ID" value="NZ_JAVREQ010000015.1"/>
</dbReference>
<evidence type="ECO:0000313" key="3">
    <source>
        <dbReference type="Proteomes" id="UP001183414"/>
    </source>
</evidence>
<sequence>MSAEERVRPRAWHQSPSMSELLASCAAADAVSRPPRTPDAPAAEAEQEAGTARPAVPQVRRDAA</sequence>
<evidence type="ECO:0000313" key="2">
    <source>
        <dbReference type="EMBL" id="MDT0380574.1"/>
    </source>
</evidence>
<dbReference type="EMBL" id="JAVREQ010000015">
    <property type="protein sequence ID" value="MDT0380574.1"/>
    <property type="molecule type" value="Genomic_DNA"/>
</dbReference>
<feature type="compositionally biased region" description="Low complexity" evidence="1">
    <location>
        <begin position="40"/>
        <end position="52"/>
    </location>
</feature>
<protein>
    <submittedName>
        <fullName evidence="2">Uncharacterized protein</fullName>
    </submittedName>
</protein>
<accession>A0ABU2NUB9</accession>
<feature type="region of interest" description="Disordered" evidence="1">
    <location>
        <begin position="26"/>
        <end position="64"/>
    </location>
</feature>
<name>A0ABU2NUB9_9ACTN</name>
<gene>
    <name evidence="2" type="ORF">RM572_17615</name>
</gene>
<organism evidence="2 3">
    <name type="scientific">Streptomyces hazeniae</name>
    <dbReference type="NCBI Taxonomy" id="3075538"/>
    <lineage>
        <taxon>Bacteria</taxon>
        <taxon>Bacillati</taxon>
        <taxon>Actinomycetota</taxon>
        <taxon>Actinomycetes</taxon>
        <taxon>Kitasatosporales</taxon>
        <taxon>Streptomycetaceae</taxon>
        <taxon>Streptomyces</taxon>
    </lineage>
</organism>